<dbReference type="AlphaFoldDB" id="A0A1P8UI78"/>
<keyword evidence="3 9" id="KW-0812">Transmembrane</keyword>
<dbReference type="Pfam" id="PF00005">
    <property type="entry name" value="ABC_tran"/>
    <property type="match status" value="1"/>
</dbReference>
<dbReference type="Proteomes" id="UP000243807">
    <property type="component" value="Chromosome"/>
</dbReference>
<reference evidence="12 13" key="1">
    <citation type="submission" date="2017-01" db="EMBL/GenBank/DDBJ databases">
        <title>Draft sequence of Acidihalobacter ferrooxidans strain DSM 14175 (strain V8).</title>
        <authorList>
            <person name="Khaleque H.N."/>
            <person name="Ramsay J.P."/>
            <person name="Murphy R.J.T."/>
            <person name="Kaksonen A.H."/>
            <person name="Boxall N.J."/>
            <person name="Watkin E.L.J."/>
        </authorList>
    </citation>
    <scope>NUCLEOTIDE SEQUENCE [LARGE SCALE GENOMIC DNA]</scope>
    <source>
        <strain evidence="12 13">V8</strain>
    </source>
</reference>
<evidence type="ECO:0000256" key="9">
    <source>
        <dbReference type="SAM" id="Phobius"/>
    </source>
</evidence>
<evidence type="ECO:0000313" key="12">
    <source>
        <dbReference type="EMBL" id="APZ43529.1"/>
    </source>
</evidence>
<evidence type="ECO:0000256" key="6">
    <source>
        <dbReference type="ARBA" id="ARBA00022989"/>
    </source>
</evidence>
<feature type="transmembrane region" description="Helical" evidence="9">
    <location>
        <begin position="286"/>
        <end position="311"/>
    </location>
</feature>
<evidence type="ECO:0000256" key="8">
    <source>
        <dbReference type="SAM" id="MobiDB-lite"/>
    </source>
</evidence>
<comment type="subcellular location">
    <subcellularLocation>
        <location evidence="1">Cell membrane</location>
        <topology evidence="1">Multi-pass membrane protein</topology>
    </subcellularLocation>
</comment>
<evidence type="ECO:0000256" key="7">
    <source>
        <dbReference type="ARBA" id="ARBA00023136"/>
    </source>
</evidence>
<evidence type="ECO:0000313" key="13">
    <source>
        <dbReference type="Proteomes" id="UP000243807"/>
    </source>
</evidence>
<dbReference type="PROSITE" id="PS00211">
    <property type="entry name" value="ABC_TRANSPORTER_1"/>
    <property type="match status" value="1"/>
</dbReference>
<accession>A0A1P8UI78</accession>
<keyword evidence="2" id="KW-0813">Transport</keyword>
<dbReference type="SUPFAM" id="SSF90123">
    <property type="entry name" value="ABC transporter transmembrane region"/>
    <property type="match status" value="1"/>
</dbReference>
<evidence type="ECO:0000259" key="10">
    <source>
        <dbReference type="PROSITE" id="PS50893"/>
    </source>
</evidence>
<keyword evidence="5 12" id="KW-0067">ATP-binding</keyword>
<dbReference type="STRING" id="1765967.BW247_10890"/>
<dbReference type="PROSITE" id="PS50893">
    <property type="entry name" value="ABC_TRANSPORTER_2"/>
    <property type="match status" value="1"/>
</dbReference>
<dbReference type="PROSITE" id="PS50929">
    <property type="entry name" value="ABC_TM1F"/>
    <property type="match status" value="1"/>
</dbReference>
<feature type="region of interest" description="Disordered" evidence="8">
    <location>
        <begin position="585"/>
        <end position="607"/>
    </location>
</feature>
<evidence type="ECO:0000256" key="1">
    <source>
        <dbReference type="ARBA" id="ARBA00004651"/>
    </source>
</evidence>
<keyword evidence="4" id="KW-0547">Nucleotide-binding</keyword>
<name>A0A1P8UI78_9GAMM</name>
<organism evidence="12 13">
    <name type="scientific">Acidihalobacter ferrooxydans</name>
    <dbReference type="NCBI Taxonomy" id="1765967"/>
    <lineage>
        <taxon>Bacteria</taxon>
        <taxon>Pseudomonadati</taxon>
        <taxon>Pseudomonadota</taxon>
        <taxon>Gammaproteobacteria</taxon>
        <taxon>Chromatiales</taxon>
        <taxon>Ectothiorhodospiraceae</taxon>
        <taxon>Acidihalobacter</taxon>
    </lineage>
</organism>
<dbReference type="InterPro" id="IPR036640">
    <property type="entry name" value="ABC1_TM_sf"/>
</dbReference>
<feature type="transmembrane region" description="Helical" evidence="9">
    <location>
        <begin position="43"/>
        <end position="60"/>
    </location>
</feature>
<evidence type="ECO:0000256" key="5">
    <source>
        <dbReference type="ARBA" id="ARBA00022840"/>
    </source>
</evidence>
<dbReference type="InterPro" id="IPR003439">
    <property type="entry name" value="ABC_transporter-like_ATP-bd"/>
</dbReference>
<dbReference type="KEGG" id="afy:BW247_10890"/>
<dbReference type="InterPro" id="IPR050835">
    <property type="entry name" value="ABC_transporter_sub-D"/>
</dbReference>
<dbReference type="PANTHER" id="PTHR11384">
    <property type="entry name" value="ATP-BINDING CASSETTE, SUB-FAMILY D MEMBER"/>
    <property type="match status" value="1"/>
</dbReference>
<dbReference type="PANTHER" id="PTHR11384:SF59">
    <property type="entry name" value="LYSOSOMAL COBALAMIN TRANSPORTER ABCD4"/>
    <property type="match status" value="1"/>
</dbReference>
<keyword evidence="13" id="KW-1185">Reference proteome</keyword>
<dbReference type="GO" id="GO:0140359">
    <property type="term" value="F:ABC-type transporter activity"/>
    <property type="evidence" value="ECO:0007669"/>
    <property type="project" value="InterPro"/>
</dbReference>
<feature type="domain" description="ABC transmembrane type-1" evidence="11">
    <location>
        <begin position="43"/>
        <end position="345"/>
    </location>
</feature>
<dbReference type="Gene3D" id="3.40.50.300">
    <property type="entry name" value="P-loop containing nucleotide triphosphate hydrolases"/>
    <property type="match status" value="1"/>
</dbReference>
<sequence>MEHYRTDAGVSANQRFNRAFFRDVWRLAKPYFAESGERWQARALLAGVILTTVGQVYISLRITNWYNSFYNALQTYDSAGFWRLMGVFAVLASIYIVLSVYQSYLTQLLDLRWRRWLTGTFLSRYLSARTYYHMEVFKRGQDNPDQRIADDLSSFAQLTSSLFSGMLSAIANLVAFIGLLWVLSAKVIVPWGGVEHHIPGFLVWVALLYAVAWTWVAARVGNPLIHLNYHQQRLQADFRFSLMRLRENSEAVALYGGEAKERANFDRRFDHVFGNYKRLILRQKRFNWFSSYFSQVAIILPFLAAASAYFAKAVPLGFLMQISSAFGNVQGAFAYIAQSYDSFANWHAVVDRLRGFLGIIEAVETLQLDASQVERHTGSRLKVAALDVRLPGGQVVVSGLNLEVGPGERLLVTGPSGTGKSTLMRVLAGIWPFGKGRIELPDSGKSLFLPQKPYLPMGSLRNALLYPSGSPATPDTRLFDVLDAVGLAHLIAQLGDVEPWSQMLSLGEQQRVAIARVLLQQPRYVFLDEATSALDEPSERALYLMLTELLPQTAMISVGHRSTLIAFHQRRLHLSGGGRWEELPLTHVPPDTGGSGVTAPAPDAPLI</sequence>
<dbReference type="Pfam" id="PF06472">
    <property type="entry name" value="ABC_membrane_2"/>
    <property type="match status" value="1"/>
</dbReference>
<dbReference type="GO" id="GO:0005524">
    <property type="term" value="F:ATP binding"/>
    <property type="evidence" value="ECO:0007669"/>
    <property type="project" value="UniProtKB-KW"/>
</dbReference>
<keyword evidence="6 9" id="KW-1133">Transmembrane helix</keyword>
<dbReference type="InterPro" id="IPR017871">
    <property type="entry name" value="ABC_transporter-like_CS"/>
</dbReference>
<dbReference type="SMART" id="SM00382">
    <property type="entry name" value="AAA"/>
    <property type="match status" value="1"/>
</dbReference>
<dbReference type="Gene3D" id="1.20.1560.10">
    <property type="entry name" value="ABC transporter type 1, transmembrane domain"/>
    <property type="match status" value="1"/>
</dbReference>
<evidence type="ECO:0000259" key="11">
    <source>
        <dbReference type="PROSITE" id="PS50929"/>
    </source>
</evidence>
<evidence type="ECO:0000256" key="2">
    <source>
        <dbReference type="ARBA" id="ARBA00022448"/>
    </source>
</evidence>
<dbReference type="InterPro" id="IPR003593">
    <property type="entry name" value="AAA+_ATPase"/>
</dbReference>
<dbReference type="EMBL" id="CP019434">
    <property type="protein sequence ID" value="APZ43529.1"/>
    <property type="molecule type" value="Genomic_DNA"/>
</dbReference>
<dbReference type="GO" id="GO:0016887">
    <property type="term" value="F:ATP hydrolysis activity"/>
    <property type="evidence" value="ECO:0007669"/>
    <property type="project" value="InterPro"/>
</dbReference>
<feature type="domain" description="ABC transporter" evidence="10">
    <location>
        <begin position="381"/>
        <end position="601"/>
    </location>
</feature>
<evidence type="ECO:0000256" key="4">
    <source>
        <dbReference type="ARBA" id="ARBA00022741"/>
    </source>
</evidence>
<protein>
    <submittedName>
        <fullName evidence="12">ABC transporter ATP-binding protein</fullName>
    </submittedName>
</protein>
<dbReference type="InterPro" id="IPR027417">
    <property type="entry name" value="P-loop_NTPase"/>
</dbReference>
<dbReference type="InterPro" id="IPR011527">
    <property type="entry name" value="ABC1_TM_dom"/>
</dbReference>
<keyword evidence="7 9" id="KW-0472">Membrane</keyword>
<dbReference type="SUPFAM" id="SSF52540">
    <property type="entry name" value="P-loop containing nucleoside triphosphate hydrolases"/>
    <property type="match status" value="1"/>
</dbReference>
<gene>
    <name evidence="12" type="ORF">BW247_10890</name>
</gene>
<evidence type="ECO:0000256" key="3">
    <source>
        <dbReference type="ARBA" id="ARBA00022692"/>
    </source>
</evidence>
<dbReference type="CDD" id="cd03223">
    <property type="entry name" value="ABCD_peroxisomal_ALDP"/>
    <property type="match status" value="1"/>
</dbReference>
<dbReference type="GO" id="GO:0005886">
    <property type="term" value="C:plasma membrane"/>
    <property type="evidence" value="ECO:0007669"/>
    <property type="project" value="UniProtKB-SubCell"/>
</dbReference>
<dbReference type="OrthoDB" id="9810134at2"/>
<feature type="transmembrane region" description="Helical" evidence="9">
    <location>
        <begin position="201"/>
        <end position="218"/>
    </location>
</feature>
<feature type="transmembrane region" description="Helical" evidence="9">
    <location>
        <begin position="80"/>
        <end position="105"/>
    </location>
</feature>
<feature type="transmembrane region" description="Helical" evidence="9">
    <location>
        <begin position="162"/>
        <end position="181"/>
    </location>
</feature>
<proteinExistence type="predicted"/>